<feature type="compositionally biased region" description="Low complexity" evidence="1">
    <location>
        <begin position="3033"/>
        <end position="3043"/>
    </location>
</feature>
<feature type="compositionally biased region" description="Low complexity" evidence="1">
    <location>
        <begin position="1223"/>
        <end position="1241"/>
    </location>
</feature>
<feature type="region of interest" description="Disordered" evidence="1">
    <location>
        <begin position="3328"/>
        <end position="3348"/>
    </location>
</feature>
<feature type="compositionally biased region" description="Basic and acidic residues" evidence="1">
    <location>
        <begin position="2612"/>
        <end position="2625"/>
    </location>
</feature>
<dbReference type="EMBL" id="AEXC02002802">
    <property type="protein sequence ID" value="KFH02289.1"/>
    <property type="molecule type" value="Genomic_DNA"/>
</dbReference>
<sequence>MSHLVQKVVDSGMFPGTLSSYEVSSFPQLLLLPRLDCPDIKIPLLLLLPSPRQHLRRHLSAQLELVDLLRLHLRRLERHDQLSLAHLLRFRDSLRAHRRSACLLERRGAAQDACDASPSLPRVRGAAAAPGESSEATPSECLYTASGPEQSSGPDEDSAEASLQLERAEAAWKKGIGVHERGAESAVGEGQGDTSGDRSEANSASRSLPLLPGASLQASDDSRERTEEGFGGSSKNADAQPPCSGKTEAHVADLQRRLTQTRSLLALLQDQFHLQQQCLERELRRPDQTDACSLACSEVCLCGCCLLPDKPTGEPRRAADRCHQREEIRDARRALESGDRNSRPHGPRTLEHATPRSQISSSGSHSSSSVPSSYSSASSFSSSSSSSCSSSSSSSCSSSSSSSCSSSSSPLPSSSSFASSLPSSSLSSVPSCFASSASPDACSRFGVESVSALFSGPTAAAVAAPFLVIYAHGNGSDIGDVHARSALLAERLQASFLLFDYPGYGKYAGAADEASVDATLRSVLAFAIHCLGWPPQKIVLWGTSIGTGPCTRAACSLAHAARQLRPRPGPTLDIPNAKSSEKQDRRREARKEPNGGERGEQGEQREARERNDEREGKMLGFGGSLRRSKKRADAFCVGEAPSSREEREEATENRQKEGRRKGTNFSSFIAGVAAAVAGERGAGLATKLGTWIERDDPEDSEGEGEETNDSCHSGAPNTFGDFNSEETLASASLMSSSRCSASSLPSHSSLTSSSSSSPASFSPLPSTHGAYPFGGGSSSDIQAVSSGSQAAASASSFSLPVTSRLASLPVPAGLVLQCPYRSITHAAAAFVPSLVARALVSSGWNVENEVLSCDCPVLWIHGQADELFPWEGSLAMLDAYRQVCELRRSRAAATAALGAQLAADSHATEPATEPLASGDAAAFGRLDREETDPKVETALVAAQSAFVRRDVEEWAIGHFPEDATHGEFDFRKDLVEPVQRLMKRSQQRCVEAFAGEILSLWTSCMQPSLPASSAGVVFEAFRAFFASPAPHGPLDGVSSPHESPEGGLASRDSRGFAPRLRFLLPPHVLCGLTLSHPLVQPLRPTVGDYFALRTLNSSRPGTKDASLRGWLRGDVSLFGLGGVSHLWSAKADASGNEETLSSASMDSGLVSEDEEDWHGGEETEGETAASEGIRLASVPCSSEGVARGPPAFVEDSEGGSWRKGRAEREGHSVAETSSFRSMSAPSATDAALSSSDAPASLHSRLDEKPPHARAVSQSASVSSRSASISSRSSVSSWSSVSSRSAGSSRSSVSSPASVSVSTAPRFLRPRPRWGAVARALAARAERAKKARRHRGRKRALSAFSPDLSLAPWISLPPLQETLLQNFCSLPALLAWVAHRYSLFLSRLLQVARERFAADRSGVLGESNCFLAEVEFFVRRLYVLLQPSLFVDAVYKRTRKGLQRNKERQGEVRSERDANRGKDREGACDGQDRDGQGGDARMQGDTRQGTEAGGECDEDICYTLDSLVIAGVRIRLSTPSESTREDLHRLQSPHSASASLPGMLSVEYLPLRRPPGVVGAVSDFQSRRGARHRERRGVAWPSNLKAPPVRERDSGGFGREDTDKRASRSGHATARRPRPQARRRQKYFARPRLSPLHLLFPAPKFLIFPVFVPPLPSLSLTVQWLMDALALLFEKGREGAGGDSSLRASPLTSASPNRPVSPRVALTPSCDSDPSTLLQAPLFSRVRGKLKLGSRSEGAWRVREKNTEECVGRSSGAPQSGHGIPPLVQEELLKGKKTQISILFADQLLKQLLSSPLRPAFEALGAQPVLGRLSPRLSSGSSSGSVAEEPADQSRGFPVVVGSGSDFIAGGNFFPFGWDVLFLLLFRCHIPSYLPRLVPPLFLSPPPCAGNSRVNGVTSQSSSSSCPQSSSPSSSFSSSSPCSFLSSLSVSCVGSQSRWGEDPGTVFWGAQLAEQLAQRRGPSPAPFSKPFPWISPEAVKQMTVAAARMRAASLASSLAFCLPLSLGWASSPQGSVAERQEPVRPVPLSQNARDFPRVFHWEQLSPAHSLLVQTSQVAAVASALDLSHAAHADFLLWSARASGQLGGEEVGEKKDGMQERHKTRETSRGIGGDTRETGPVQGGWRGDRRREASPLSVGLPPSLIRGVFLASEEVRSREEKRLEQATAQEEKKTPREEKGSALSFFSFAAKRRRERKGARADVQDIASPVRDEARGREERGEARGERGGEEAREAAREPVKEPQKESEMEKRLLAFFRDSFVFSQPKFFLSERARGAGHTSYLHLPDRLLAALCVALRRYDPEQREGSEPEADRRGEAFFSESRSGESCRRDDLEHRRETDGSQNPKDAKIRIDDVATPFLRACREADPSEQSRRQGVPAPGTVEWSGNTETEAKVAKPSGSSSFFASSAPQTSSSSSSTAPPRAKRGGETGEVPREEAKETDRGWGAPADRGNDRTLPPFSRPLSSCSPTGSASRGKNVAPAALFLSGAGDCHRLDTERDAGDGTVFREKEKERQEEKREKEREERGFYGDDGNLAVCEAPLRRPSPDSWDVAFFRVSSPVGGPRPAVFAVSPPETPTVQDEQRELAEWCFLAALIRAELATVSLLRRAPTAGRDRQVKQGDREETAEQGDALSGALRSTGRACESAEEKRGSRAATQHVEKKDDEEELLRLALRASSVHGLAAAASPSLPFHPLTVALERLLLYVLDQVYRFDSAPSSRRLPRLSLAPFSAPLAPFLPAPLPTKSRSSGSCSSQVSRDSDRGAPQSVPSPRPERSGSSSLPPGGPPSLVPSRPEVPVSHFAFPARVSSAGSSSRGSADQRSSVGRLGTHAVFSGPAPVGAKRGGAGETAAETLGVPEPCEAQRSRAGPTTLVFKNSAGAIAFLRARSMANSDGLNDTKQVTEGSRDAEARRFSSVPSDSCGRARTAETKEKRRPTLPPIEIRNELLPGPRSVDRVSPETQQDVQKGRGGPPSLPLEGEELHCLGRGVSAASAAGALQQLHALAPQSRLLPSVQELKNQRITETPAPRISVLKTPTPTRTPTLPVAEGKQQDERVTPAGPPAGVCLQGFSDRRQTGTTASPPTTEGFSFPVPGQTTQEVEGPMWLSSDGCTNIFPWGGCLSVACAGVSAPAHRDLQASWAPEGQPERVPGPETEAEGRLPGDKASCPPNGPAVSESVFLKRSLHMRECSGTGPYGDSTPVWVGQPLRPMRLLPSHPPVPLPVARESSEPKGDTRGSQSGGSRFEDVARNSDGKDSTENKFHARESFLSGSSRSLNPVHLQGVPASLAPTGAPQVAGVSLRPLSSAVLQPLPLSVFPQHDKHGRRLVESLQKDGQRRGLSETREFPGPQKLDEFLRDSTESASGATLSLTANGERDAVNATSHQQARDCLGTHVTLGQVPHKVEQLDFFRRGEFVVDKEEARSGEIRKLGQFGCVQNAGGKERTDTSSSRESEGADPIFAVDNLLSG</sequence>
<feature type="compositionally biased region" description="Basic and acidic residues" evidence="1">
    <location>
        <begin position="579"/>
        <end position="617"/>
    </location>
</feature>
<evidence type="ECO:0000313" key="2">
    <source>
        <dbReference type="EMBL" id="KFH02289.1"/>
    </source>
</evidence>
<proteinExistence type="predicted"/>
<feature type="compositionally biased region" description="Polar residues" evidence="1">
    <location>
        <begin position="2892"/>
        <end position="2902"/>
    </location>
</feature>
<feature type="compositionally biased region" description="Basic and acidic residues" evidence="1">
    <location>
        <begin position="2322"/>
        <end position="2352"/>
    </location>
</feature>
<feature type="compositionally biased region" description="Polar residues" evidence="1">
    <location>
        <begin position="1685"/>
        <end position="1697"/>
    </location>
</feature>
<dbReference type="VEuPathDB" id="ToxoDB:TGMAS_210345"/>
<feature type="region of interest" description="Disordered" evidence="1">
    <location>
        <begin position="114"/>
        <end position="162"/>
    </location>
</feature>
<feature type="region of interest" description="Disordered" evidence="1">
    <location>
        <begin position="2084"/>
        <end position="2136"/>
    </location>
</feature>
<feature type="region of interest" description="Disordered" evidence="1">
    <location>
        <begin position="385"/>
        <end position="409"/>
    </location>
</feature>
<dbReference type="InterPro" id="IPR029058">
    <property type="entry name" value="AB_hydrolase_fold"/>
</dbReference>
<dbReference type="SUPFAM" id="SSF53474">
    <property type="entry name" value="alpha/beta-Hydrolases"/>
    <property type="match status" value="1"/>
</dbReference>
<feature type="region of interest" description="Disordered" evidence="1">
    <location>
        <begin position="2740"/>
        <end position="2794"/>
    </location>
</feature>
<feature type="compositionally biased region" description="Polar residues" evidence="1">
    <location>
        <begin position="2462"/>
        <end position="2474"/>
    </location>
</feature>
<dbReference type="Proteomes" id="UP000028821">
    <property type="component" value="Unassembled WGS sequence"/>
</dbReference>
<feature type="region of interest" description="Disordered" evidence="1">
    <location>
        <begin position="3211"/>
        <end position="3257"/>
    </location>
</feature>
<dbReference type="Gene3D" id="3.40.50.1820">
    <property type="entry name" value="alpha/beta hydrolase"/>
    <property type="match status" value="1"/>
</dbReference>
<feature type="region of interest" description="Disordered" evidence="1">
    <location>
        <begin position="2300"/>
        <end position="2352"/>
    </location>
</feature>
<feature type="compositionally biased region" description="Basic and acidic residues" evidence="1">
    <location>
        <begin position="2208"/>
        <end position="2246"/>
    </location>
</feature>
<feature type="compositionally biased region" description="Low complexity" evidence="1">
    <location>
        <begin position="1898"/>
        <end position="1912"/>
    </location>
</feature>
<accession>A0A086PPK7</accession>
<feature type="region of interest" description="Disordered" evidence="1">
    <location>
        <begin position="1892"/>
        <end position="1912"/>
    </location>
</feature>
<feature type="compositionally biased region" description="Basic and acidic residues" evidence="1">
    <location>
        <begin position="1443"/>
        <end position="1475"/>
    </location>
</feature>
<feature type="region of interest" description="Disordered" evidence="1">
    <location>
        <begin position="561"/>
        <end position="662"/>
    </location>
</feature>
<feature type="region of interest" description="Disordered" evidence="1">
    <location>
        <begin position="2806"/>
        <end position="2848"/>
    </location>
</feature>
<feature type="region of interest" description="Disordered" evidence="1">
    <location>
        <begin position="332"/>
        <end position="370"/>
    </location>
</feature>
<feature type="region of interest" description="Disordered" evidence="1">
    <location>
        <begin position="1133"/>
        <end position="1265"/>
    </location>
</feature>
<dbReference type="PANTHER" id="PTHR12277">
    <property type="entry name" value="ALPHA/BETA HYDROLASE DOMAIN-CONTAINING PROTEIN"/>
    <property type="match status" value="1"/>
</dbReference>
<feature type="compositionally biased region" description="Low complexity" evidence="1">
    <location>
        <begin position="1252"/>
        <end position="1265"/>
    </location>
</feature>
<dbReference type="PANTHER" id="PTHR12277:SF81">
    <property type="entry name" value="PROTEIN ABHD13"/>
    <property type="match status" value="1"/>
</dbReference>
<feature type="compositionally biased region" description="Basic and acidic residues" evidence="1">
    <location>
        <begin position="332"/>
        <end position="354"/>
    </location>
</feature>
<feature type="region of interest" description="Disordered" evidence="1">
    <location>
        <begin position="2154"/>
        <end position="2178"/>
    </location>
</feature>
<evidence type="ECO:0000256" key="1">
    <source>
        <dbReference type="SAM" id="MobiDB-lite"/>
    </source>
</evidence>
<feature type="compositionally biased region" description="Low complexity" evidence="1">
    <location>
        <begin position="2395"/>
        <end position="2421"/>
    </location>
</feature>
<feature type="compositionally biased region" description="Basic residues" evidence="1">
    <location>
        <begin position="1612"/>
        <end position="1625"/>
    </location>
</feature>
<evidence type="ECO:0000313" key="3">
    <source>
        <dbReference type="Proteomes" id="UP000028821"/>
    </source>
</evidence>
<feature type="compositionally biased region" description="Basic and acidic residues" evidence="1">
    <location>
        <begin position="1587"/>
        <end position="1605"/>
    </location>
</feature>
<feature type="region of interest" description="Disordered" evidence="1">
    <location>
        <begin position="2610"/>
        <end position="2663"/>
    </location>
</feature>
<feature type="region of interest" description="Disordered" evidence="1">
    <location>
        <begin position="3029"/>
        <end position="3059"/>
    </location>
</feature>
<feature type="compositionally biased region" description="Basic and acidic residues" evidence="1">
    <location>
        <begin position="2089"/>
        <end position="2106"/>
    </location>
</feature>
<feature type="compositionally biased region" description="Basic and acidic residues" evidence="1">
    <location>
        <begin position="2300"/>
        <end position="2315"/>
    </location>
</feature>
<dbReference type="OrthoDB" id="332733at2759"/>
<dbReference type="GO" id="GO:0016787">
    <property type="term" value="F:hydrolase activity"/>
    <property type="evidence" value="ECO:0007669"/>
    <property type="project" value="UniProtKB-KW"/>
</dbReference>
<feature type="compositionally biased region" description="Basic and acidic residues" evidence="1">
    <location>
        <begin position="2490"/>
        <end position="2528"/>
    </location>
</feature>
<feature type="region of interest" description="Disordered" evidence="1">
    <location>
        <begin position="1441"/>
        <end position="1494"/>
    </location>
</feature>
<name>A0A086PPK7_TOXGO</name>
<feature type="compositionally biased region" description="Polar residues" evidence="1">
    <location>
        <begin position="1136"/>
        <end position="1145"/>
    </location>
</feature>
<feature type="region of interest" description="Disordered" evidence="1">
    <location>
        <begin position="1679"/>
        <end position="1703"/>
    </location>
</feature>
<feature type="compositionally biased region" description="Low complexity" evidence="1">
    <location>
        <begin position="125"/>
        <end position="140"/>
    </location>
</feature>
<comment type="caution">
    <text evidence="2">The sequence shown here is derived from an EMBL/GenBank/DDBJ whole genome shotgun (WGS) entry which is preliminary data.</text>
</comment>
<feature type="compositionally biased region" description="Low complexity" evidence="1">
    <location>
        <begin position="360"/>
        <end position="370"/>
    </location>
</feature>
<feature type="region of interest" description="Disordered" evidence="1">
    <location>
        <begin position="2892"/>
        <end position="2977"/>
    </location>
</feature>
<feature type="compositionally biased region" description="Basic and acidic residues" evidence="1">
    <location>
        <begin position="642"/>
        <end position="656"/>
    </location>
</feature>
<feature type="region of interest" description="Disordered" evidence="1">
    <location>
        <begin position="688"/>
        <end position="723"/>
    </location>
</feature>
<feature type="compositionally biased region" description="Low complexity" evidence="1">
    <location>
        <begin position="2745"/>
        <end position="2756"/>
    </location>
</feature>
<feature type="compositionally biased region" description="Acidic residues" evidence="1">
    <location>
        <begin position="695"/>
        <end position="708"/>
    </location>
</feature>
<protein>
    <submittedName>
        <fullName evidence="2">Alpha/beta hydrolase family protein</fullName>
    </submittedName>
</protein>
<feature type="compositionally biased region" description="Basic and acidic residues" evidence="1">
    <location>
        <begin position="3241"/>
        <end position="3257"/>
    </location>
</feature>
<feature type="compositionally biased region" description="Basic and acidic residues" evidence="1">
    <location>
        <begin position="2425"/>
        <end position="2442"/>
    </location>
</feature>
<reference evidence="2 3" key="1">
    <citation type="submission" date="2014-04" db="EMBL/GenBank/DDBJ databases">
        <authorList>
            <person name="Sibley D."/>
            <person name="Venepally P."/>
            <person name="Karamycheva S."/>
            <person name="Hadjithomas M."/>
            <person name="Khan A."/>
            <person name="Brunk B."/>
            <person name="Roos D."/>
            <person name="Caler E."/>
            <person name="Lorenzi H."/>
        </authorList>
    </citation>
    <scope>NUCLEOTIDE SEQUENCE [LARGE SCALE GENOMIC DNA]</scope>
    <source>
        <strain evidence="2 3">MAS</strain>
    </source>
</reference>
<feature type="region of interest" description="Disordered" evidence="1">
    <location>
        <begin position="176"/>
        <end position="249"/>
    </location>
</feature>
<gene>
    <name evidence="2" type="ORF">TGMAS_210345</name>
</gene>
<feature type="compositionally biased region" description="Low complexity" evidence="1">
    <location>
        <begin position="2806"/>
        <end position="2823"/>
    </location>
</feature>
<organism evidence="2 3">
    <name type="scientific">Toxoplasma gondii MAS</name>
    <dbReference type="NCBI Taxonomy" id="943118"/>
    <lineage>
        <taxon>Eukaryota</taxon>
        <taxon>Sar</taxon>
        <taxon>Alveolata</taxon>
        <taxon>Apicomplexa</taxon>
        <taxon>Conoidasida</taxon>
        <taxon>Coccidia</taxon>
        <taxon>Eucoccidiorida</taxon>
        <taxon>Eimeriorina</taxon>
        <taxon>Sarcocystidae</taxon>
        <taxon>Toxoplasma</taxon>
    </lineage>
</organism>
<keyword evidence="2" id="KW-0378">Hydrolase</keyword>
<feature type="region of interest" description="Disordered" evidence="1">
    <location>
        <begin position="1277"/>
        <end position="1296"/>
    </location>
</feature>
<feature type="region of interest" description="Disordered" evidence="1">
    <location>
        <begin position="3434"/>
        <end position="3465"/>
    </location>
</feature>
<feature type="region of interest" description="Disordered" evidence="1">
    <location>
        <begin position="3138"/>
        <end position="3172"/>
    </location>
</feature>
<feature type="region of interest" description="Disordered" evidence="1">
    <location>
        <begin position="2364"/>
        <end position="2533"/>
    </location>
</feature>
<feature type="region of interest" description="Disordered" evidence="1">
    <location>
        <begin position="1580"/>
        <end position="1625"/>
    </location>
</feature>
<feature type="compositionally biased region" description="Basic and acidic residues" evidence="1">
    <location>
        <begin position="3438"/>
        <end position="3451"/>
    </location>
</feature>
<feature type="region of interest" description="Disordered" evidence="1">
    <location>
        <begin position="2195"/>
        <end position="2246"/>
    </location>
</feature>